<dbReference type="InterPro" id="IPR029052">
    <property type="entry name" value="Metallo-depent_PP-like"/>
</dbReference>
<comment type="caution">
    <text evidence="8">The sequence shown here is derived from an EMBL/GenBank/DDBJ whole genome shotgun (WGS) entry which is preliminary data.</text>
</comment>
<keyword evidence="3" id="KW-0479">Metal-binding</keyword>
<evidence type="ECO:0000259" key="7">
    <source>
        <dbReference type="Pfam" id="PF00149"/>
    </source>
</evidence>
<evidence type="ECO:0000256" key="1">
    <source>
        <dbReference type="ARBA" id="ARBA00022475"/>
    </source>
</evidence>
<dbReference type="Gene3D" id="3.60.21.10">
    <property type="match status" value="2"/>
</dbReference>
<sequence>MKLLKKSLIIALIPMLILSLVACSKPTTTAKGLNLWTGDATTDSDRIVVISDLHLGIDDSFAETVTNKAAIVSFLNQLTASDVDELVIDGDLLDEWFVPTSYSQPADLKEFFTKTADNNKTVIDAVKSVIKSGVKVTYVPGNHDMLLSDAILSALIPGINQARDVNGLGTYRTGLRSEIAIEHGHRYNTFCAPDTLSNKDITGAVPSILPPGYFFTRVAATSVVEGKSAPQKDLPVVPAPAADNLDQLGAYAYYQTWMGTIQTFPINAAFTDKTINCAADGYNTSFALSDLLPTVQPDGSISAVLYADVQRRWDALQDVNGVAVKLPYATATAGAQDATFCDQQALTQYFNVDPAVDVVVFGHTHVPVINHYTDGYNREKVYANSGTWIDKNLQGADMTFVVIESGKDQTDVRLMQYQPDGSVTNLEPQ</sequence>
<evidence type="ECO:0000256" key="3">
    <source>
        <dbReference type="ARBA" id="ARBA00022723"/>
    </source>
</evidence>
<evidence type="ECO:0000256" key="5">
    <source>
        <dbReference type="ARBA" id="ARBA00023211"/>
    </source>
</evidence>
<dbReference type="InterPro" id="IPR043461">
    <property type="entry name" value="LpxH-like"/>
</dbReference>
<evidence type="ECO:0000256" key="6">
    <source>
        <dbReference type="SAM" id="SignalP"/>
    </source>
</evidence>
<dbReference type="PANTHER" id="PTHR34990">
    <property type="entry name" value="UDP-2,3-DIACYLGLUCOSAMINE HYDROLASE-RELATED"/>
    <property type="match status" value="1"/>
</dbReference>
<feature type="domain" description="Calcineurin-like phosphoesterase" evidence="7">
    <location>
        <begin position="46"/>
        <end position="185"/>
    </location>
</feature>
<keyword evidence="2" id="KW-0997">Cell inner membrane</keyword>
<feature type="signal peptide" evidence="6">
    <location>
        <begin position="1"/>
        <end position="24"/>
    </location>
</feature>
<dbReference type="RefSeq" id="WP_186841237.1">
    <property type="nucleotide sequence ID" value="NZ_WJBC01000002.1"/>
</dbReference>
<dbReference type="InterPro" id="IPR004843">
    <property type="entry name" value="Calcineurin-like_PHP"/>
</dbReference>
<proteinExistence type="predicted"/>
<feature type="chain" id="PRO_5045910945" evidence="6">
    <location>
        <begin position="25"/>
        <end position="429"/>
    </location>
</feature>
<dbReference type="PROSITE" id="PS51257">
    <property type="entry name" value="PROKAR_LIPOPROTEIN"/>
    <property type="match status" value="1"/>
</dbReference>
<evidence type="ECO:0000313" key="9">
    <source>
        <dbReference type="Proteomes" id="UP000603234"/>
    </source>
</evidence>
<accession>A0ABR6WRS7</accession>
<keyword evidence="6" id="KW-0732">Signal</keyword>
<evidence type="ECO:0000313" key="8">
    <source>
        <dbReference type="EMBL" id="MBC3803328.1"/>
    </source>
</evidence>
<dbReference type="Pfam" id="PF00149">
    <property type="entry name" value="Metallophos"/>
    <property type="match status" value="1"/>
</dbReference>
<dbReference type="Proteomes" id="UP000603234">
    <property type="component" value="Unassembled WGS sequence"/>
</dbReference>
<gene>
    <name evidence="8" type="ORF">GH808_02575</name>
</gene>
<keyword evidence="4" id="KW-0472">Membrane</keyword>
<evidence type="ECO:0000256" key="2">
    <source>
        <dbReference type="ARBA" id="ARBA00022519"/>
    </source>
</evidence>
<keyword evidence="1" id="KW-1003">Cell membrane</keyword>
<dbReference type="EMBL" id="WJBC01000002">
    <property type="protein sequence ID" value="MBC3803328.1"/>
    <property type="molecule type" value="Genomic_DNA"/>
</dbReference>
<evidence type="ECO:0000256" key="4">
    <source>
        <dbReference type="ARBA" id="ARBA00023136"/>
    </source>
</evidence>
<name>A0ABR6WRS7_9FIRM</name>
<organism evidence="8 9">
    <name type="scientific">Acetobacterium fimetarium</name>
    <dbReference type="NCBI Taxonomy" id="52691"/>
    <lineage>
        <taxon>Bacteria</taxon>
        <taxon>Bacillati</taxon>
        <taxon>Bacillota</taxon>
        <taxon>Clostridia</taxon>
        <taxon>Eubacteriales</taxon>
        <taxon>Eubacteriaceae</taxon>
        <taxon>Acetobacterium</taxon>
    </lineage>
</organism>
<dbReference type="SUPFAM" id="SSF56300">
    <property type="entry name" value="Metallo-dependent phosphatases"/>
    <property type="match status" value="1"/>
</dbReference>
<protein>
    <submittedName>
        <fullName evidence="8">Metallophosphoesterase</fullName>
    </submittedName>
</protein>
<keyword evidence="9" id="KW-1185">Reference proteome</keyword>
<reference evidence="8 9" key="1">
    <citation type="journal article" date="2020" name="mSystems">
        <title>Defining Genomic and Predicted Metabolic Features of the Acetobacterium Genus.</title>
        <authorList>
            <person name="Ross D.E."/>
            <person name="Marshall C.W."/>
            <person name="Gulliver D."/>
            <person name="May H.D."/>
            <person name="Norman R.S."/>
        </authorList>
    </citation>
    <scope>NUCLEOTIDE SEQUENCE [LARGE SCALE GENOMIC DNA]</scope>
    <source>
        <strain evidence="8 9">DSM 8238</strain>
    </source>
</reference>
<keyword evidence="5" id="KW-0464">Manganese</keyword>